<evidence type="ECO:0000313" key="3">
    <source>
        <dbReference type="Proteomes" id="UP001175227"/>
    </source>
</evidence>
<sequence>MSTLTHPVESQPLGDAPDFPPVNDIDGMEPYDSFFKRIPRGIFYPWEDPICVILDDRNTPFISWKIAQIVVSVLHNLPTILESKEERHWVVKRFQLCEKSTHDADHIVLPTNGSVLCYRHEPGAEFVPVRRLDTIGKASYDAHNDAGHDYSKKESTFVIVRLANPERVCPIMDFSRHCPTCIKTARADYDRCVPSTPKSTVTTSAGFSRREQQQRMLSIGRDEEEDADLYKRNKNVHQEPSESVVPVSCESSLDFIASDIDSETTMPGMSRDQDGYFDMAPPNILDEDDDVPASQAMLEIENSWYERRDD</sequence>
<reference evidence="2" key="1">
    <citation type="submission" date="2023-06" db="EMBL/GenBank/DDBJ databases">
        <authorList>
            <consortium name="Lawrence Berkeley National Laboratory"/>
            <person name="Ahrendt S."/>
            <person name="Sahu N."/>
            <person name="Indic B."/>
            <person name="Wong-Bajracharya J."/>
            <person name="Merenyi Z."/>
            <person name="Ke H.-M."/>
            <person name="Monk M."/>
            <person name="Kocsube S."/>
            <person name="Drula E."/>
            <person name="Lipzen A."/>
            <person name="Balint B."/>
            <person name="Henrissat B."/>
            <person name="Andreopoulos B."/>
            <person name="Martin F.M."/>
            <person name="Harder C.B."/>
            <person name="Rigling D."/>
            <person name="Ford K.L."/>
            <person name="Foster G.D."/>
            <person name="Pangilinan J."/>
            <person name="Papanicolaou A."/>
            <person name="Barry K."/>
            <person name="LaButti K."/>
            <person name="Viragh M."/>
            <person name="Koriabine M."/>
            <person name="Yan M."/>
            <person name="Riley R."/>
            <person name="Champramary S."/>
            <person name="Plett K.L."/>
            <person name="Tsai I.J."/>
            <person name="Slot J."/>
            <person name="Sipos G."/>
            <person name="Plett J."/>
            <person name="Nagy L.G."/>
            <person name="Grigoriev I.V."/>
        </authorList>
    </citation>
    <scope>NUCLEOTIDE SEQUENCE</scope>
    <source>
        <strain evidence="2">ICMP 16352</strain>
    </source>
</reference>
<proteinExistence type="predicted"/>
<feature type="region of interest" description="Disordered" evidence="1">
    <location>
        <begin position="1"/>
        <end position="21"/>
    </location>
</feature>
<comment type="caution">
    <text evidence="2">The sequence shown here is derived from an EMBL/GenBank/DDBJ whole genome shotgun (WGS) entry which is preliminary data.</text>
</comment>
<protein>
    <submittedName>
        <fullName evidence="2">Uncharacterized protein</fullName>
    </submittedName>
</protein>
<name>A0AA39UA67_9AGAR</name>
<gene>
    <name evidence="2" type="ORF">IW261DRAFT_192664</name>
</gene>
<keyword evidence="3" id="KW-1185">Reference proteome</keyword>
<evidence type="ECO:0000313" key="2">
    <source>
        <dbReference type="EMBL" id="KAK0478888.1"/>
    </source>
</evidence>
<dbReference type="AlphaFoldDB" id="A0AA39UA67"/>
<accession>A0AA39UA67</accession>
<feature type="region of interest" description="Disordered" evidence="1">
    <location>
        <begin position="262"/>
        <end position="294"/>
    </location>
</feature>
<organism evidence="2 3">
    <name type="scientific">Armillaria novae-zelandiae</name>
    <dbReference type="NCBI Taxonomy" id="153914"/>
    <lineage>
        <taxon>Eukaryota</taxon>
        <taxon>Fungi</taxon>
        <taxon>Dikarya</taxon>
        <taxon>Basidiomycota</taxon>
        <taxon>Agaricomycotina</taxon>
        <taxon>Agaricomycetes</taxon>
        <taxon>Agaricomycetidae</taxon>
        <taxon>Agaricales</taxon>
        <taxon>Marasmiineae</taxon>
        <taxon>Physalacriaceae</taxon>
        <taxon>Armillaria</taxon>
    </lineage>
</organism>
<dbReference type="Proteomes" id="UP001175227">
    <property type="component" value="Unassembled WGS sequence"/>
</dbReference>
<dbReference type="EMBL" id="JAUEPR010000013">
    <property type="protein sequence ID" value="KAK0478888.1"/>
    <property type="molecule type" value="Genomic_DNA"/>
</dbReference>
<evidence type="ECO:0000256" key="1">
    <source>
        <dbReference type="SAM" id="MobiDB-lite"/>
    </source>
</evidence>